<dbReference type="Proteomes" id="UP000494245">
    <property type="component" value="Unassembled WGS sequence"/>
</dbReference>
<protein>
    <submittedName>
        <fullName evidence="1">Uncharacterized protein</fullName>
    </submittedName>
</protein>
<comment type="caution">
    <text evidence="1">The sequence shown here is derived from an EMBL/GenBank/DDBJ whole genome shotgun (WGS) entry which is preliminary data.</text>
</comment>
<dbReference type="EMBL" id="BLTE01000004">
    <property type="protein sequence ID" value="GFK93494.1"/>
    <property type="molecule type" value="Genomic_DNA"/>
</dbReference>
<gene>
    <name evidence="1" type="ORF">NNJEOMEG_01327</name>
</gene>
<reference evidence="1 2" key="2">
    <citation type="submission" date="2020-05" db="EMBL/GenBank/DDBJ databases">
        <title>Draft genome sequence of Desulfovibrio sp. strainFSS-1.</title>
        <authorList>
            <person name="Shimoshige H."/>
            <person name="Kobayashi H."/>
            <person name="Maekawa T."/>
        </authorList>
    </citation>
    <scope>NUCLEOTIDE SEQUENCE [LARGE SCALE GENOMIC DNA]</scope>
    <source>
        <strain evidence="1 2">SIID29052-01</strain>
    </source>
</reference>
<dbReference type="RefSeq" id="WP_173082566.1">
    <property type="nucleotide sequence ID" value="NZ_BLTE01000004.1"/>
</dbReference>
<reference evidence="1 2" key="1">
    <citation type="submission" date="2020-04" db="EMBL/GenBank/DDBJ databases">
        <authorList>
            <consortium name="Desulfovibrio sp. FSS-1 genome sequencing consortium"/>
            <person name="Shimoshige H."/>
            <person name="Kobayashi H."/>
            <person name="Maekawa T."/>
        </authorList>
    </citation>
    <scope>NUCLEOTIDE SEQUENCE [LARGE SCALE GENOMIC DNA]</scope>
    <source>
        <strain evidence="1 2">SIID29052-01</strain>
    </source>
</reference>
<accession>A0A6V8LP45</accession>
<sequence length="178" mass="18975">MNPLLIAGATTALSFAKDMFTGGLSSPQAAQAKAADAAKNAASEFSKTFEAQKTLQAQQAQAEEEARQARPMGVEAQTVALEAFNARQENITRRLEKTVSQGRLSPADAENVRNLQLAAQSTLDNAMADGKLSFGEFRQVSTSIDQASRQLTSYRVQQAQFASPAAAQSNYQSVSITA</sequence>
<dbReference type="AlphaFoldDB" id="A0A6V8LP45"/>
<proteinExistence type="predicted"/>
<organism evidence="1 2">
    <name type="scientific">Fundidesulfovibrio magnetotacticus</name>
    <dbReference type="NCBI Taxonomy" id="2730080"/>
    <lineage>
        <taxon>Bacteria</taxon>
        <taxon>Pseudomonadati</taxon>
        <taxon>Thermodesulfobacteriota</taxon>
        <taxon>Desulfovibrionia</taxon>
        <taxon>Desulfovibrionales</taxon>
        <taxon>Desulfovibrionaceae</taxon>
        <taxon>Fundidesulfovibrio</taxon>
    </lineage>
</organism>
<name>A0A6V8LP45_9BACT</name>
<evidence type="ECO:0000313" key="2">
    <source>
        <dbReference type="Proteomes" id="UP000494245"/>
    </source>
</evidence>
<keyword evidence="2" id="KW-1185">Reference proteome</keyword>
<evidence type="ECO:0000313" key="1">
    <source>
        <dbReference type="EMBL" id="GFK93494.1"/>
    </source>
</evidence>